<feature type="transmembrane region" description="Helical" evidence="1">
    <location>
        <begin position="261"/>
        <end position="279"/>
    </location>
</feature>
<keyword evidence="3" id="KW-1185">Reference proteome</keyword>
<keyword evidence="1" id="KW-1133">Transmembrane helix</keyword>
<keyword evidence="1" id="KW-0812">Transmembrane</keyword>
<gene>
    <name evidence="2" type="ORF">SAMN04488109_2521</name>
</gene>
<feature type="transmembrane region" description="Helical" evidence="1">
    <location>
        <begin position="450"/>
        <end position="468"/>
    </location>
</feature>
<organism evidence="2 3">
    <name type="scientific">Chryseolinea serpens</name>
    <dbReference type="NCBI Taxonomy" id="947013"/>
    <lineage>
        <taxon>Bacteria</taxon>
        <taxon>Pseudomonadati</taxon>
        <taxon>Bacteroidota</taxon>
        <taxon>Cytophagia</taxon>
        <taxon>Cytophagales</taxon>
        <taxon>Fulvivirgaceae</taxon>
        <taxon>Chryseolinea</taxon>
    </lineage>
</organism>
<dbReference type="RefSeq" id="WP_073134144.1">
    <property type="nucleotide sequence ID" value="NZ_FQWQ01000001.1"/>
</dbReference>
<feature type="transmembrane region" description="Helical" evidence="1">
    <location>
        <begin position="191"/>
        <end position="212"/>
    </location>
</feature>
<feature type="transmembrane region" description="Helical" evidence="1">
    <location>
        <begin position="382"/>
        <end position="405"/>
    </location>
</feature>
<feature type="transmembrane region" description="Helical" evidence="1">
    <location>
        <begin position="329"/>
        <end position="347"/>
    </location>
</feature>
<reference evidence="2 3" key="1">
    <citation type="submission" date="2016-11" db="EMBL/GenBank/DDBJ databases">
        <authorList>
            <person name="Jaros S."/>
            <person name="Januszkiewicz K."/>
            <person name="Wedrychowicz H."/>
        </authorList>
    </citation>
    <scope>NUCLEOTIDE SEQUENCE [LARGE SCALE GENOMIC DNA]</scope>
    <source>
        <strain evidence="2 3">DSM 24574</strain>
    </source>
</reference>
<evidence type="ECO:0000313" key="2">
    <source>
        <dbReference type="EMBL" id="SHG93152.1"/>
    </source>
</evidence>
<dbReference type="AlphaFoldDB" id="A0A1M5NUE9"/>
<accession>A0A1M5NUE9</accession>
<proteinExistence type="predicted"/>
<dbReference type="Proteomes" id="UP000184212">
    <property type="component" value="Unassembled WGS sequence"/>
</dbReference>
<evidence type="ECO:0008006" key="4">
    <source>
        <dbReference type="Google" id="ProtNLM"/>
    </source>
</evidence>
<name>A0A1M5NUE9_9BACT</name>
<dbReference type="EMBL" id="FQWQ01000001">
    <property type="protein sequence ID" value="SHG93152.1"/>
    <property type="molecule type" value="Genomic_DNA"/>
</dbReference>
<feature type="transmembrane region" description="Helical" evidence="1">
    <location>
        <begin position="480"/>
        <end position="501"/>
    </location>
</feature>
<feature type="transmembrane region" description="Helical" evidence="1">
    <location>
        <begin position="224"/>
        <end position="241"/>
    </location>
</feature>
<evidence type="ECO:0000256" key="1">
    <source>
        <dbReference type="SAM" id="Phobius"/>
    </source>
</evidence>
<dbReference type="OrthoDB" id="872269at2"/>
<feature type="transmembrane region" description="Helical" evidence="1">
    <location>
        <begin position="291"/>
        <end position="314"/>
    </location>
</feature>
<feature type="transmembrane region" description="Helical" evidence="1">
    <location>
        <begin position="38"/>
        <end position="58"/>
    </location>
</feature>
<protein>
    <recommendedName>
        <fullName evidence="4">Chlor_Arch_YYY domain-containing protein</fullName>
    </recommendedName>
</protein>
<sequence>MYLTFLLQFVFVLLFFGGTGALAIRLFNKNWFREFDFLTLFASVLVGAILAATLTAVFFTRGKTILTAFIPLGIALGFLHRSTHQQTEAPLRQKKNIRTTTLLAALTTLFIFSLCYWQSVTTSSVLPFVLPHYDYILYNNISYFFSVTGQENIFHINNLYDASYHGAKPHHYLDSWINVLTSTAFGRLDVVNYYLCILPLVYSLIVFGLLALCEIKDLPTVTGFGLAFSLLFFGGVLYPWVDLFPLFANADNFALTAVHGHPKLTFYYIFILAAVVFLYKNNTLSATLALLCLPVMSITALPAIAGGLVLFLLINLKGKWIPPVVSKKILLSTVLTGLFIGLFYVLFDHAQVNMEGTHVGDVKALFVEDLLNINSLRTRINIIGGTVIQLSALYLPFLALLLLFKSDFVSMLRKRELGIFATLAVAICAAGLGGWVLFQRLVNGMQVFNNPAIPTINCVCFVVIIEMASQLQPEPKPKKFRMAAGMFLFLLVIGAHLYSFLSEKNQMKNYDHFGKEYLQAIKSFVASSSSQGIAAGVSLKGPDEYATVFSKYTVYYTLGDYLPFFANGFVPISISDFEIKLSTANSIDAIRDLNAVKLGLFYRFVQAQKEKGTFHTVEQSQLDFIEKYRVRYAIVSAKATIPPFLQARTQQQFTDTVSGERFLILK</sequence>
<feature type="transmembrane region" description="Helical" evidence="1">
    <location>
        <begin position="6"/>
        <end position="26"/>
    </location>
</feature>
<feature type="transmembrane region" description="Helical" evidence="1">
    <location>
        <begin position="417"/>
        <end position="438"/>
    </location>
</feature>
<dbReference type="STRING" id="947013.SAMN04488109_2521"/>
<feature type="transmembrane region" description="Helical" evidence="1">
    <location>
        <begin position="101"/>
        <end position="119"/>
    </location>
</feature>
<keyword evidence="1" id="KW-0472">Membrane</keyword>
<evidence type="ECO:0000313" key="3">
    <source>
        <dbReference type="Proteomes" id="UP000184212"/>
    </source>
</evidence>